<protein>
    <recommendedName>
        <fullName evidence="4">Transmembrane protein</fullName>
    </recommendedName>
</protein>
<name>A0A291QXH9_9BACT</name>
<evidence type="ECO:0000313" key="2">
    <source>
        <dbReference type="EMBL" id="ATL48645.1"/>
    </source>
</evidence>
<evidence type="ECO:0000256" key="1">
    <source>
        <dbReference type="SAM" id="Phobius"/>
    </source>
</evidence>
<feature type="transmembrane region" description="Helical" evidence="1">
    <location>
        <begin position="113"/>
        <end position="131"/>
    </location>
</feature>
<accession>A0A291QXH9</accession>
<dbReference type="EMBL" id="CP023777">
    <property type="protein sequence ID" value="ATL48645.1"/>
    <property type="molecule type" value="Genomic_DNA"/>
</dbReference>
<keyword evidence="3" id="KW-1185">Reference proteome</keyword>
<reference evidence="2 3" key="1">
    <citation type="submission" date="2017-10" db="EMBL/GenBank/DDBJ databases">
        <title>Paenichitinophaga pekingensis gen. nov., sp. nov., isolated from activated sludge.</title>
        <authorList>
            <person name="Jin D."/>
            <person name="Kong X."/>
            <person name="Deng Y."/>
            <person name="Bai Z."/>
        </authorList>
    </citation>
    <scope>NUCLEOTIDE SEQUENCE [LARGE SCALE GENOMIC DNA]</scope>
    <source>
        <strain evidence="2 3">13</strain>
    </source>
</reference>
<keyword evidence="1" id="KW-0472">Membrane</keyword>
<organism evidence="2 3">
    <name type="scientific">Chitinophaga caeni</name>
    <dbReference type="NCBI Taxonomy" id="2029983"/>
    <lineage>
        <taxon>Bacteria</taxon>
        <taxon>Pseudomonadati</taxon>
        <taxon>Bacteroidota</taxon>
        <taxon>Chitinophagia</taxon>
        <taxon>Chitinophagales</taxon>
        <taxon>Chitinophagaceae</taxon>
        <taxon>Chitinophaga</taxon>
    </lineage>
</organism>
<dbReference type="Proteomes" id="UP000220133">
    <property type="component" value="Chromosome"/>
</dbReference>
<evidence type="ECO:0000313" key="3">
    <source>
        <dbReference type="Proteomes" id="UP000220133"/>
    </source>
</evidence>
<dbReference type="OrthoDB" id="9803673at2"/>
<feature type="transmembrane region" description="Helical" evidence="1">
    <location>
        <begin position="71"/>
        <end position="92"/>
    </location>
</feature>
<feature type="transmembrane region" description="Helical" evidence="1">
    <location>
        <begin position="6"/>
        <end position="27"/>
    </location>
</feature>
<dbReference type="KEGG" id="cbae:COR50_16565"/>
<feature type="transmembrane region" description="Helical" evidence="1">
    <location>
        <begin position="166"/>
        <end position="187"/>
    </location>
</feature>
<keyword evidence="1" id="KW-1133">Transmembrane helix</keyword>
<dbReference type="RefSeq" id="WP_098195018.1">
    <property type="nucleotide sequence ID" value="NZ_CP023777.1"/>
</dbReference>
<evidence type="ECO:0008006" key="4">
    <source>
        <dbReference type="Google" id="ProtNLM"/>
    </source>
</evidence>
<sequence length="190" mass="23216">MDVYSHVKTVMAMILSLSMALLLKGSVRFIQHPGRLKPYWIHLAWVFYIFLMLLHFWWWELRLSNIKEWYFTQYLFIVLFIMQFYVLASLLYPDDLNDYPGGYESYFYSRKKWFFLLLSITFLADFVDTLIKGWDYFRNYTIEYPVRNISHFLLCLVAMKVDNKKFHATLVIAFIVYELSYIFRLFMKEI</sequence>
<feature type="transmembrane region" description="Helical" evidence="1">
    <location>
        <begin position="39"/>
        <end position="59"/>
    </location>
</feature>
<keyword evidence="1" id="KW-0812">Transmembrane</keyword>
<gene>
    <name evidence="2" type="ORF">COR50_16565</name>
</gene>
<dbReference type="AlphaFoldDB" id="A0A291QXH9"/>
<proteinExistence type="predicted"/>